<evidence type="ECO:0000259" key="1">
    <source>
        <dbReference type="SMART" id="SM00746"/>
    </source>
</evidence>
<dbReference type="AlphaFoldDB" id="A0A1J5S1C5"/>
<dbReference type="EMBL" id="MLJW01000192">
    <property type="protein sequence ID" value="OIQ94133.1"/>
    <property type="molecule type" value="Genomic_DNA"/>
</dbReference>
<dbReference type="Pfam" id="PF04945">
    <property type="entry name" value="YHS"/>
    <property type="match status" value="1"/>
</dbReference>
<dbReference type="InterPro" id="IPR011017">
    <property type="entry name" value="TRASH_dom"/>
</dbReference>
<sequence length="228" mass="25133">MGSNGIEESTLIDPACGAPVDASSPYSGVRGGALFYFCSEACRSRFLANPLNFVVMSMPESETPIPEPSVVQSVEVPSHSNMADRLAHEAENEPEHSLFGRFRGLIASWLLARTERRHAERAGDELLALYRTVSANHPELSGRELYRSMVMARTGCDATDANRVLDCAEESFAAWPVSRELTLCDVVHYLSVAEFIETHGGAPWMHSNIKFVVTSRIPHNLCVNHKDT</sequence>
<protein>
    <submittedName>
        <fullName evidence="2">YHS domain protein</fullName>
    </submittedName>
</protein>
<gene>
    <name evidence="2" type="ORF">GALL_238590</name>
</gene>
<comment type="caution">
    <text evidence="2">The sequence shown here is derived from an EMBL/GenBank/DDBJ whole genome shotgun (WGS) entry which is preliminary data.</text>
</comment>
<dbReference type="SMART" id="SM00746">
    <property type="entry name" value="TRASH"/>
    <property type="match status" value="1"/>
</dbReference>
<organism evidence="2">
    <name type="scientific">mine drainage metagenome</name>
    <dbReference type="NCBI Taxonomy" id="410659"/>
    <lineage>
        <taxon>unclassified sequences</taxon>
        <taxon>metagenomes</taxon>
        <taxon>ecological metagenomes</taxon>
    </lineage>
</organism>
<proteinExistence type="predicted"/>
<reference evidence="2" key="1">
    <citation type="submission" date="2016-10" db="EMBL/GenBank/DDBJ databases">
        <title>Sequence of Gallionella enrichment culture.</title>
        <authorList>
            <person name="Poehlein A."/>
            <person name="Muehling M."/>
            <person name="Daniel R."/>
        </authorList>
    </citation>
    <scope>NUCLEOTIDE SEQUENCE</scope>
</reference>
<feature type="domain" description="TRASH" evidence="1">
    <location>
        <begin position="13"/>
        <end position="50"/>
    </location>
</feature>
<evidence type="ECO:0000313" key="2">
    <source>
        <dbReference type="EMBL" id="OIQ94133.1"/>
    </source>
</evidence>
<dbReference type="InterPro" id="IPR007029">
    <property type="entry name" value="YHS_dom"/>
</dbReference>
<name>A0A1J5S1C5_9ZZZZ</name>
<accession>A0A1J5S1C5</accession>